<protein>
    <submittedName>
        <fullName evidence="1">Uncharacterized protein</fullName>
    </submittedName>
</protein>
<dbReference type="KEGG" id="pyr:P186_2838"/>
<dbReference type="HOGENOM" id="CLU_1243065_0_0_2"/>
<dbReference type="RefSeq" id="WP_014290039.1">
    <property type="nucleotide sequence ID" value="NC_016645.1"/>
</dbReference>
<proteinExistence type="predicted"/>
<name>G7VFK8_9CREN</name>
<gene>
    <name evidence="1" type="ORF">P186_2838</name>
</gene>
<dbReference type="EMBL" id="CP003098">
    <property type="protein sequence ID" value="AET34214.1"/>
    <property type="molecule type" value="Genomic_DNA"/>
</dbReference>
<dbReference type="eggNOG" id="arCOG07031">
    <property type="taxonomic scope" value="Archaea"/>
</dbReference>
<organism evidence="1 2">
    <name type="scientific">Pyrobaculum ferrireducens</name>
    <dbReference type="NCBI Taxonomy" id="1104324"/>
    <lineage>
        <taxon>Archaea</taxon>
        <taxon>Thermoproteota</taxon>
        <taxon>Thermoprotei</taxon>
        <taxon>Thermoproteales</taxon>
        <taxon>Thermoproteaceae</taxon>
        <taxon>Pyrobaculum</taxon>
    </lineage>
</organism>
<dbReference type="GeneID" id="11594437"/>
<keyword evidence="2" id="KW-1185">Reference proteome</keyword>
<evidence type="ECO:0000313" key="2">
    <source>
        <dbReference type="Proteomes" id="UP000005867"/>
    </source>
</evidence>
<evidence type="ECO:0000313" key="1">
    <source>
        <dbReference type="EMBL" id="AET34214.1"/>
    </source>
</evidence>
<dbReference type="STRING" id="1104324.P186_2838"/>
<dbReference type="AlphaFoldDB" id="G7VFK8"/>
<dbReference type="BioCyc" id="PSP1104324:GJSN-2776-MONOMER"/>
<sequence>MDVQTSGRAKLLQYPPPPVLTPQLITTVSLISTRLYGLFDLGMFIAKLVEAGVQKYGEPLDPCWLYIVLPNGYKHFAYFSADVPHGDEFASIYPDPYLGALFIAASGRRAAFRPLGNDYLDGLFETLAQAEGWNIHISNYLEFEYYQNSHMVNEQCIIEKLKTVLPREATYEKDALLSILVPTMPQAFLTDPHLTKLIALGLMEYRETTIVPTQLLVSLLGMLF</sequence>
<accession>G7VFK8</accession>
<reference evidence="1 2" key="1">
    <citation type="journal article" date="2012" name="J. Bacteriol.">
        <title>Complete genome sequence of strain 1860, a crenarchaeon of the genus pyrobaculum able to grow with various electron acceptors.</title>
        <authorList>
            <person name="Mardanov A.V."/>
            <person name="Gumerov V.M."/>
            <person name="Slobodkina G.B."/>
            <person name="Beletsky A.V."/>
            <person name="Bonch-Osmolovskaya E.A."/>
            <person name="Ravin N.V."/>
            <person name="Skryabin K.G."/>
        </authorList>
    </citation>
    <scope>NUCLEOTIDE SEQUENCE [LARGE SCALE GENOMIC DNA]</scope>
    <source>
        <strain evidence="1 2">1860</strain>
    </source>
</reference>
<dbReference type="Proteomes" id="UP000005867">
    <property type="component" value="Chromosome"/>
</dbReference>